<sequence length="193" mass="21612">MHRCPHCLQDFLLRTEPCPGCIDLAAVRSRAKKAKERRAAYDPVGQIEEWEFWDLLRWYRACPCCGKPWATAGIVARDHIVPVSRGGPNAAKNLQPLCQSCNLWKSDHIIYFDRHFAGRCAPLPEYLLAYLPAIQADPSVQLPLIAPGAVDSTLRYPQATPRQLEAITLVLSSKLPNCEGQIAVDPVDLWLDL</sequence>
<name>A0ABY3PKH6_9CYAN</name>
<keyword evidence="2" id="KW-0378">Hydrolase</keyword>
<keyword evidence="3" id="KW-1185">Reference proteome</keyword>
<organism evidence="2 3">
    <name type="scientific">Gloeobacter morelensis MG652769</name>
    <dbReference type="NCBI Taxonomy" id="2781736"/>
    <lineage>
        <taxon>Bacteria</taxon>
        <taxon>Bacillati</taxon>
        <taxon>Cyanobacteriota</taxon>
        <taxon>Cyanophyceae</taxon>
        <taxon>Gloeobacterales</taxon>
        <taxon>Gloeobacteraceae</taxon>
        <taxon>Gloeobacter</taxon>
        <taxon>Gloeobacter morelensis</taxon>
    </lineage>
</organism>
<evidence type="ECO:0000259" key="1">
    <source>
        <dbReference type="SMART" id="SM00507"/>
    </source>
</evidence>
<dbReference type="Pfam" id="PF01844">
    <property type="entry name" value="HNH"/>
    <property type="match status" value="1"/>
</dbReference>
<dbReference type="Gene3D" id="1.10.30.50">
    <property type="match status" value="1"/>
</dbReference>
<keyword evidence="2" id="KW-0255">Endonuclease</keyword>
<protein>
    <submittedName>
        <fullName evidence="2">HNH endonuclease</fullName>
    </submittedName>
</protein>
<evidence type="ECO:0000313" key="2">
    <source>
        <dbReference type="EMBL" id="UFP94136.1"/>
    </source>
</evidence>
<dbReference type="Proteomes" id="UP001054846">
    <property type="component" value="Chromosome"/>
</dbReference>
<evidence type="ECO:0000313" key="3">
    <source>
        <dbReference type="Proteomes" id="UP001054846"/>
    </source>
</evidence>
<dbReference type="CDD" id="cd00085">
    <property type="entry name" value="HNHc"/>
    <property type="match status" value="1"/>
</dbReference>
<dbReference type="RefSeq" id="WP_230841192.1">
    <property type="nucleotide sequence ID" value="NZ_CP063845.1"/>
</dbReference>
<accession>A0ABY3PKH6</accession>
<gene>
    <name evidence="2" type="ORF">ISF26_20610</name>
</gene>
<dbReference type="InterPro" id="IPR002711">
    <property type="entry name" value="HNH"/>
</dbReference>
<dbReference type="EMBL" id="CP063845">
    <property type="protein sequence ID" value="UFP94136.1"/>
    <property type="molecule type" value="Genomic_DNA"/>
</dbReference>
<dbReference type="GO" id="GO:0004519">
    <property type="term" value="F:endonuclease activity"/>
    <property type="evidence" value="ECO:0007669"/>
    <property type="project" value="UniProtKB-KW"/>
</dbReference>
<dbReference type="InterPro" id="IPR003615">
    <property type="entry name" value="HNH_nuc"/>
</dbReference>
<proteinExistence type="predicted"/>
<dbReference type="SMART" id="SM00507">
    <property type="entry name" value="HNHc"/>
    <property type="match status" value="1"/>
</dbReference>
<feature type="domain" description="HNH nuclease" evidence="1">
    <location>
        <begin position="52"/>
        <end position="103"/>
    </location>
</feature>
<reference evidence="2 3" key="1">
    <citation type="journal article" date="2021" name="Genome Biol. Evol.">
        <title>Complete Genome Sequencing of a Novel Gloeobacter Species from a Waterfall Cave in Mexico.</title>
        <authorList>
            <person name="Saw J.H."/>
            <person name="Cardona T."/>
            <person name="Montejano G."/>
        </authorList>
    </citation>
    <scope>NUCLEOTIDE SEQUENCE [LARGE SCALE GENOMIC DNA]</scope>
    <source>
        <strain evidence="2">MG652769</strain>
    </source>
</reference>
<keyword evidence="2" id="KW-0540">Nuclease</keyword>